<evidence type="ECO:0000313" key="3">
    <source>
        <dbReference type="Proteomes" id="UP000257109"/>
    </source>
</evidence>
<accession>A0A371FM50</accession>
<dbReference type="EMBL" id="QJKJ01008615">
    <property type="protein sequence ID" value="RDX79173.1"/>
    <property type="molecule type" value="Genomic_DNA"/>
</dbReference>
<protein>
    <submittedName>
        <fullName evidence="2">PHD finger protein EHD3</fullName>
    </submittedName>
</protein>
<dbReference type="OrthoDB" id="1903104at2759"/>
<gene>
    <name evidence="2" type="primary">EHD3</name>
    <name evidence="2" type="ORF">CR513_40438</name>
</gene>
<feature type="non-terminal residue" evidence="2">
    <location>
        <position position="1"/>
    </location>
</feature>
<dbReference type="STRING" id="157652.A0A371FM50"/>
<feature type="compositionally biased region" description="Gly residues" evidence="1">
    <location>
        <begin position="1"/>
        <end position="10"/>
    </location>
</feature>
<comment type="caution">
    <text evidence="2">The sequence shown here is derived from an EMBL/GenBank/DDBJ whole genome shotgun (WGS) entry which is preliminary data.</text>
</comment>
<dbReference type="PANTHER" id="PTHR47162:SF9">
    <property type="entry name" value="PHD FINGER PROTEIN EHD3-LIKE"/>
    <property type="match status" value="1"/>
</dbReference>
<feature type="compositionally biased region" description="Basic and acidic residues" evidence="1">
    <location>
        <begin position="11"/>
        <end position="24"/>
    </location>
</feature>
<reference evidence="2" key="1">
    <citation type="submission" date="2018-05" db="EMBL/GenBank/DDBJ databases">
        <title>Draft genome of Mucuna pruriens seed.</title>
        <authorList>
            <person name="Nnadi N.E."/>
            <person name="Vos R."/>
            <person name="Hasami M.H."/>
            <person name="Devisetty U.K."/>
            <person name="Aguiy J.C."/>
        </authorList>
    </citation>
    <scope>NUCLEOTIDE SEQUENCE [LARGE SCALE GENOMIC DNA]</scope>
    <source>
        <strain evidence="2">JCA_2017</strain>
    </source>
</reference>
<sequence length="459" mass="48898">METEDGGSGGDNRERAGLDRRLDSGDVDNGGRIQGGNGVAEGEEVCGLKKEAVNNGVSIEGGNGVPESEQVWGLRKETVNNGLTVEGGNGVAEGEVQDLKNETVNNGVAIEGGNGVAEGEEVWVLKMAIANGNGVAEDGEVLGLKTEDGNIGVAIADGNGVAEGGEVWGSKNEAVNNDVVIADGNVVAYIGEVQGSKNEFLINEVVIADGNGVTEGEEVHCLKNGTVDNVVAIADGFGVVEGDSGAIECFRTYKRRKHVKSSSEFKIQEDSREHKEAACHLLDQAVKKPCDLAVGNTSKDYSHDHWGNVVLKHLYNSLGNDNGGMEWCIREALMSCPKINCATTMTETSKIDKDGQECSSQLECLFYGLQSEANGHANFVHNGFSSESDGCGATERCQRVFCDILSSEKFSSLCKVLLENFQGVKPESVFDFSVINSRMKGQAYEQSPTLFLSDVQQIW</sequence>
<evidence type="ECO:0000313" key="2">
    <source>
        <dbReference type="EMBL" id="RDX79173.1"/>
    </source>
</evidence>
<name>A0A371FM50_MUCPR</name>
<keyword evidence="3" id="KW-1185">Reference proteome</keyword>
<proteinExistence type="predicted"/>
<feature type="region of interest" description="Disordered" evidence="1">
    <location>
        <begin position="1"/>
        <end position="39"/>
    </location>
</feature>
<organism evidence="2 3">
    <name type="scientific">Mucuna pruriens</name>
    <name type="common">Velvet bean</name>
    <name type="synonym">Dolichos pruriens</name>
    <dbReference type="NCBI Taxonomy" id="157652"/>
    <lineage>
        <taxon>Eukaryota</taxon>
        <taxon>Viridiplantae</taxon>
        <taxon>Streptophyta</taxon>
        <taxon>Embryophyta</taxon>
        <taxon>Tracheophyta</taxon>
        <taxon>Spermatophyta</taxon>
        <taxon>Magnoliopsida</taxon>
        <taxon>eudicotyledons</taxon>
        <taxon>Gunneridae</taxon>
        <taxon>Pentapetalae</taxon>
        <taxon>rosids</taxon>
        <taxon>fabids</taxon>
        <taxon>Fabales</taxon>
        <taxon>Fabaceae</taxon>
        <taxon>Papilionoideae</taxon>
        <taxon>50 kb inversion clade</taxon>
        <taxon>NPAAA clade</taxon>
        <taxon>indigoferoid/millettioid clade</taxon>
        <taxon>Phaseoleae</taxon>
        <taxon>Mucuna</taxon>
    </lineage>
</organism>
<dbReference type="PANTHER" id="PTHR47162">
    <property type="entry name" value="OS02G0192300 PROTEIN"/>
    <property type="match status" value="1"/>
</dbReference>
<evidence type="ECO:0000256" key="1">
    <source>
        <dbReference type="SAM" id="MobiDB-lite"/>
    </source>
</evidence>
<dbReference type="Proteomes" id="UP000257109">
    <property type="component" value="Unassembled WGS sequence"/>
</dbReference>
<dbReference type="AlphaFoldDB" id="A0A371FM50"/>